<keyword evidence="2" id="KW-1185">Reference proteome</keyword>
<dbReference type="Pfam" id="PF01042">
    <property type="entry name" value="Ribonuc_L-PSP"/>
    <property type="match status" value="1"/>
</dbReference>
<dbReference type="Proteomes" id="UP001212602">
    <property type="component" value="Unassembled WGS sequence"/>
</dbReference>
<proteinExistence type="predicted"/>
<dbReference type="PANTHER" id="PTHR43857:SF1">
    <property type="entry name" value="YJGH FAMILY PROTEIN"/>
    <property type="match status" value="1"/>
</dbReference>
<dbReference type="InterPro" id="IPR006175">
    <property type="entry name" value="YjgF/YER057c/UK114"/>
</dbReference>
<dbReference type="SUPFAM" id="SSF55298">
    <property type="entry name" value="YjgF-like"/>
    <property type="match status" value="1"/>
</dbReference>
<name>A0AAE3N9W5_9BURK</name>
<dbReference type="GO" id="GO:0016787">
    <property type="term" value="F:hydrolase activity"/>
    <property type="evidence" value="ECO:0007669"/>
    <property type="project" value="UniProtKB-KW"/>
</dbReference>
<dbReference type="PANTHER" id="PTHR43857">
    <property type="entry name" value="BLR7761 PROTEIN"/>
    <property type="match status" value="1"/>
</dbReference>
<dbReference type="RefSeq" id="WP_271428200.1">
    <property type="nucleotide sequence ID" value="NZ_JAQIPB010000003.1"/>
</dbReference>
<keyword evidence="1" id="KW-0378">Hydrolase</keyword>
<dbReference type="InterPro" id="IPR035959">
    <property type="entry name" value="RutC-like_sf"/>
</dbReference>
<dbReference type="EMBL" id="JAQIPB010000003">
    <property type="protein sequence ID" value="MDA7416981.1"/>
    <property type="molecule type" value="Genomic_DNA"/>
</dbReference>
<reference evidence="1" key="1">
    <citation type="submission" date="2023-01" db="EMBL/GenBank/DDBJ databases">
        <title>Xenophilus mangrovi sp. nov., isolated from soil of Mangrove nature reserve.</title>
        <authorList>
            <person name="Xu S."/>
            <person name="Liu Z."/>
            <person name="Xu Y."/>
        </authorList>
    </citation>
    <scope>NUCLEOTIDE SEQUENCE</scope>
    <source>
        <strain evidence="1">YW8</strain>
    </source>
</reference>
<evidence type="ECO:0000313" key="2">
    <source>
        <dbReference type="Proteomes" id="UP001212602"/>
    </source>
</evidence>
<accession>A0AAE3N9W5</accession>
<dbReference type="AlphaFoldDB" id="A0AAE3N9W5"/>
<dbReference type="Gene3D" id="3.30.1330.40">
    <property type="entry name" value="RutC-like"/>
    <property type="match status" value="1"/>
</dbReference>
<gene>
    <name evidence="1" type="ORF">PGB34_11445</name>
</gene>
<evidence type="ECO:0000313" key="1">
    <source>
        <dbReference type="EMBL" id="MDA7416981.1"/>
    </source>
</evidence>
<sequence>MSTPVPMHRFINPPGLYDPAPNGYSHVAMAEGALRLVHVAGQGGEDAGGRLPDDFDAQVAQALWNLQLALAAAGAGPEHVLKLTLLVVDHSQARLASVSGALKALWGALPTPACTLIPVPRLALDGMLFEIDAMAAVPLAPSPAGGFAARLS</sequence>
<organism evidence="1 2">
    <name type="scientific">Xenophilus arseniciresistens</name>
    <dbReference type="NCBI Taxonomy" id="1283306"/>
    <lineage>
        <taxon>Bacteria</taxon>
        <taxon>Pseudomonadati</taxon>
        <taxon>Pseudomonadota</taxon>
        <taxon>Betaproteobacteria</taxon>
        <taxon>Burkholderiales</taxon>
        <taxon>Comamonadaceae</taxon>
        <taxon>Xenophilus</taxon>
    </lineage>
</organism>
<protein>
    <submittedName>
        <fullName evidence="1">Rid family hydrolase</fullName>
    </submittedName>
</protein>
<comment type="caution">
    <text evidence="1">The sequence shown here is derived from an EMBL/GenBank/DDBJ whole genome shotgun (WGS) entry which is preliminary data.</text>
</comment>